<dbReference type="Proteomes" id="UP000053157">
    <property type="component" value="Unassembled WGS sequence"/>
</dbReference>
<organism evidence="2 3">
    <name type="scientific">Haloferax profundi</name>
    <dbReference type="NCBI Taxonomy" id="1544718"/>
    <lineage>
        <taxon>Archaea</taxon>
        <taxon>Methanobacteriati</taxon>
        <taxon>Methanobacteriota</taxon>
        <taxon>Stenosarchaea group</taxon>
        <taxon>Halobacteria</taxon>
        <taxon>Halobacteriales</taxon>
        <taxon>Haloferacaceae</taxon>
        <taxon>Haloferax</taxon>
    </lineage>
</organism>
<dbReference type="InterPro" id="IPR038726">
    <property type="entry name" value="PDDEXK_AddAB-type"/>
</dbReference>
<keyword evidence="3" id="KW-1185">Reference proteome</keyword>
<dbReference type="EMBL" id="LOPV01000519">
    <property type="protein sequence ID" value="KTG15878.1"/>
    <property type="molecule type" value="Genomic_DNA"/>
</dbReference>
<name>A0A0W1RQJ0_9EURY</name>
<accession>A0A0W1RQJ0</accession>
<dbReference type="SUPFAM" id="SSF52540">
    <property type="entry name" value="P-loop containing nucleoside triphosphate hydrolases"/>
    <property type="match status" value="1"/>
</dbReference>
<feature type="domain" description="PD-(D/E)XK endonuclease-like" evidence="1">
    <location>
        <begin position="480"/>
        <end position="672"/>
    </location>
</feature>
<protein>
    <recommendedName>
        <fullName evidence="1">PD-(D/E)XK endonuclease-like domain-containing protein</fullName>
    </recommendedName>
</protein>
<evidence type="ECO:0000313" key="2">
    <source>
        <dbReference type="EMBL" id="KTG15878.1"/>
    </source>
</evidence>
<reference evidence="2 3" key="1">
    <citation type="submission" date="2015-12" db="EMBL/GenBank/DDBJ databases">
        <title>Haloferax profundi sp. nov. isolated from the Discovery deep brine-seawater interface in the Red Sea.</title>
        <authorList>
            <person name="Zhang G."/>
            <person name="Stingl U."/>
            <person name="Rashid M."/>
        </authorList>
    </citation>
    <scope>NUCLEOTIDE SEQUENCE [LARGE SCALE GENOMIC DNA]</scope>
    <source>
        <strain evidence="2 3">SB29</strain>
    </source>
</reference>
<dbReference type="AlphaFoldDB" id="A0A0W1RQJ0"/>
<dbReference type="OrthoDB" id="319934at2157"/>
<comment type="caution">
    <text evidence="2">The sequence shown here is derived from an EMBL/GenBank/DDBJ whole genome shotgun (WGS) entry which is preliminary data.</text>
</comment>
<gene>
    <name evidence="2" type="ORF">AUR66_18675</name>
</gene>
<evidence type="ECO:0000313" key="3">
    <source>
        <dbReference type="Proteomes" id="UP000053157"/>
    </source>
</evidence>
<dbReference type="Pfam" id="PF12705">
    <property type="entry name" value="PDDEXK_1"/>
    <property type="match status" value="1"/>
</dbReference>
<dbReference type="InterPro" id="IPR027417">
    <property type="entry name" value="P-loop_NTPase"/>
</dbReference>
<evidence type="ECO:0000259" key="1">
    <source>
        <dbReference type="Pfam" id="PF12705"/>
    </source>
</evidence>
<dbReference type="RefSeq" id="WP_058573259.1">
    <property type="nucleotide sequence ID" value="NZ_LOPV01000519.1"/>
</dbReference>
<proteinExistence type="predicted"/>
<sequence>MSISRAKPLGSLYEECKEYDLVLVPDAPLASALNRRLDKPHFGPFAITPRRLAARRREKAEDRLAFLEITETTDLDWKETAYAVGNILQCWEYQGTAGAVLEYDSYATEGTYAAVECIEGMDTTSGQLTDYTIDTGQSIAVVGYKQLTALERSILPDEYDTIDPFTDDAFDYPPFRILDSPAAVIDVVLETVTEENADDVGVVLDAASQYSPLIESALESADIPFYGGPGFTDDPHHRAFLQLLRSAHAGRDTRVGDVRPLLTQLGMSVDIEHDEKRLFDLNRSAVEWLLEFSEEIHSHSFGSALEAYERVTDSSLGAFREELETLGVIDDFVSEDAVDRLEFYLQSYEVPIERENEGVLLADAKSAAHVDRPLVFYLGLDEGWTHSSPRRPWVDRDQEFERNIRQFQLLLQNGVEQYYLVEDTSGGTPVTPCLYFDDLLDEEFERFSDLNSVQYSRTVRETQDGFEKEPLDISPEEVETISQSSLSTYVNSPRDYFFSRLLDNPDKDYFEEGNLFHDFAEFYVSHPDVITDDELEEVAKVILEEVDPFLRGVDREVRLTKYRIGLQTIVEYLEANPPVGDEVVVANGGWGRNFFAKYYDQTIDVGHTERWFENTDLGLKGKIDLVQSPTQLLDYKSGSKKSAYSIVKNSALDPPSDKPNFQALLYLAHQRTVQPDETLQFTFFHFLETLDDVVTGGGSLDDCLTTVTYHPLSFNEYIGRPAIFTELREEAPNDCNKTFSQVEYDEYRDVLDAHEFPETRDRDELIDSEFGQALTDRMVDAVGDYKYVKNGCKQALRHVLRIRNQNYFRDDVDVFEAFVQERLTELNTRRAGDERFPVEGLGGEPNYRYVNNRDCILEEGSR</sequence>